<dbReference type="EC" id="3.5.1.98" evidence="2 10"/>
<keyword evidence="13" id="KW-0479">Metal-binding</keyword>
<evidence type="ECO:0000256" key="14">
    <source>
        <dbReference type="SAM" id="MobiDB-lite"/>
    </source>
</evidence>
<dbReference type="PANTHER" id="PTHR10625">
    <property type="entry name" value="HISTONE DEACETYLASE HDAC1-RELATED"/>
    <property type="match status" value="1"/>
</dbReference>
<evidence type="ECO:0000256" key="13">
    <source>
        <dbReference type="PIRSR" id="PIRSR037913-3"/>
    </source>
</evidence>
<evidence type="ECO:0000256" key="1">
    <source>
        <dbReference type="ARBA" id="ARBA00004123"/>
    </source>
</evidence>
<evidence type="ECO:0000256" key="3">
    <source>
        <dbReference type="ARBA" id="ARBA00022491"/>
    </source>
</evidence>
<keyword evidence="7 10" id="KW-0804">Transcription</keyword>
<dbReference type="Pfam" id="PF00850">
    <property type="entry name" value="Hist_deacetyl"/>
    <property type="match status" value="1"/>
</dbReference>
<dbReference type="InterPro" id="IPR003084">
    <property type="entry name" value="HDAC_I/II"/>
</dbReference>
<organism evidence="16">
    <name type="scientific">Spongospora subterranea</name>
    <dbReference type="NCBI Taxonomy" id="70186"/>
    <lineage>
        <taxon>Eukaryota</taxon>
        <taxon>Sar</taxon>
        <taxon>Rhizaria</taxon>
        <taxon>Endomyxa</taxon>
        <taxon>Phytomyxea</taxon>
        <taxon>Plasmodiophorida</taxon>
        <taxon>Plasmodiophoridae</taxon>
        <taxon>Spongospora</taxon>
    </lineage>
</organism>
<comment type="subcellular location">
    <subcellularLocation>
        <location evidence="1 10">Nucleus</location>
    </subcellularLocation>
</comment>
<feature type="region of interest" description="Disordered" evidence="14">
    <location>
        <begin position="395"/>
        <end position="431"/>
    </location>
</feature>
<protein>
    <recommendedName>
        <fullName evidence="2 10">Histone deacetylase</fullName>
        <ecNumber evidence="2 10">3.5.1.98</ecNumber>
    </recommendedName>
</protein>
<dbReference type="PIRSF" id="PIRSF037913">
    <property type="entry name" value="His_deacetylse_1"/>
    <property type="match status" value="1"/>
</dbReference>
<proteinExistence type="inferred from homology"/>
<dbReference type="InterPro" id="IPR023801">
    <property type="entry name" value="His_deacetylse_dom"/>
</dbReference>
<evidence type="ECO:0000256" key="12">
    <source>
        <dbReference type="PIRSR" id="PIRSR037913-2"/>
    </source>
</evidence>
<dbReference type="InterPro" id="IPR000286">
    <property type="entry name" value="HDACs"/>
</dbReference>
<dbReference type="InterPro" id="IPR037138">
    <property type="entry name" value="His_deacetylse_dom_sf"/>
</dbReference>
<dbReference type="SUPFAM" id="SSF52768">
    <property type="entry name" value="Arginase/deacetylase"/>
    <property type="match status" value="1"/>
</dbReference>
<feature type="compositionally biased region" description="Basic and acidic residues" evidence="14">
    <location>
        <begin position="421"/>
        <end position="431"/>
    </location>
</feature>
<feature type="binding site" evidence="12">
    <location>
        <position position="94"/>
    </location>
    <ligand>
        <name>substrate</name>
    </ligand>
</feature>
<keyword evidence="6 10" id="KW-0805">Transcription regulation</keyword>
<keyword evidence="5 10" id="KW-0156">Chromatin regulator</keyword>
<dbReference type="PRINTS" id="PR01270">
    <property type="entry name" value="HDASUPER"/>
</dbReference>
<accession>A0A0H5R5F2</accession>
<dbReference type="PRINTS" id="PR01271">
    <property type="entry name" value="HISDACETLASE"/>
</dbReference>
<feature type="binding site" evidence="13">
    <location>
        <position position="259"/>
    </location>
    <ligand>
        <name>a divalent metal cation</name>
        <dbReference type="ChEBI" id="CHEBI:60240"/>
    </ligand>
</feature>
<evidence type="ECO:0000256" key="5">
    <source>
        <dbReference type="ARBA" id="ARBA00022853"/>
    </source>
</evidence>
<feature type="binding site" evidence="12">
    <location>
        <position position="144"/>
    </location>
    <ligand>
        <name>substrate</name>
    </ligand>
</feature>
<evidence type="ECO:0000256" key="4">
    <source>
        <dbReference type="ARBA" id="ARBA00022801"/>
    </source>
</evidence>
<feature type="domain" description="Histone deacetylase" evidence="15">
    <location>
        <begin position="21"/>
        <end position="313"/>
    </location>
</feature>
<evidence type="ECO:0000256" key="8">
    <source>
        <dbReference type="ARBA" id="ARBA00023242"/>
    </source>
</evidence>
<evidence type="ECO:0000256" key="2">
    <source>
        <dbReference type="ARBA" id="ARBA00012111"/>
    </source>
</evidence>
<dbReference type="GO" id="GO:0000118">
    <property type="term" value="C:histone deacetylase complex"/>
    <property type="evidence" value="ECO:0007669"/>
    <property type="project" value="UniProtKB-ARBA"/>
</dbReference>
<dbReference type="GO" id="GO:0046872">
    <property type="term" value="F:metal ion binding"/>
    <property type="evidence" value="ECO:0007669"/>
    <property type="project" value="UniProtKB-KW"/>
</dbReference>
<comment type="similarity">
    <text evidence="9 10">Belongs to the histone deacetylase family. HD Type 1 subfamily.</text>
</comment>
<sequence length="431" mass="48985">MSRVCYFYDGDYGSYYYGPGHPMKPHRLRMTHSLLLGYGLYKKMDVYTPHIATSQEMSEFHSADYIDFLKRVSPDNYKSFMQQLEEFNLGEFTDCPVFDGIYDFCATYTGASIDGAIKLNNGEEDIAINWAGGLHHAKKSEASGFCYVNDIVLAILELLKYHARVLYIDIDIHHGDGVEEAFYTTDRVMTVSFHKFGNFFPGTGDVKDTGARLGKNYSVNFPLDAGIDDESFLSVFKPVISKVMEVYRPNAIVLQCGADSLTGDRLGCFNLTVRGHGEAVRFVKGFNVPMLVLGGGGYNIRNVSRCWTYETAVLLDTEVSNSIPYNDFFHYYSPEFQLHLQPSTAVNQNSRKYLEDCKTKIFQNLQMLEHAPSVQMQQVPSDFFTSDMINGDFYDSDAEMDGSGRSKRKREHSSEFFDNEEPIRQRMEEAT</sequence>
<feature type="binding site" evidence="12">
    <location>
        <position position="298"/>
    </location>
    <ligand>
        <name>substrate</name>
    </ligand>
</feature>
<keyword evidence="3" id="KW-0678">Repressor</keyword>
<comment type="catalytic activity">
    <reaction evidence="10">
        <text>N(6)-acetyl-L-lysyl-[histone] + H2O = L-lysyl-[histone] + acetate</text>
        <dbReference type="Rhea" id="RHEA:58196"/>
        <dbReference type="Rhea" id="RHEA-COMP:9845"/>
        <dbReference type="Rhea" id="RHEA-COMP:11338"/>
        <dbReference type="ChEBI" id="CHEBI:15377"/>
        <dbReference type="ChEBI" id="CHEBI:29969"/>
        <dbReference type="ChEBI" id="CHEBI:30089"/>
        <dbReference type="ChEBI" id="CHEBI:61930"/>
        <dbReference type="EC" id="3.5.1.98"/>
    </reaction>
</comment>
<dbReference type="PANTHER" id="PTHR10625:SF10">
    <property type="entry name" value="HISTONE DEACETYLASE HDAC1"/>
    <property type="match status" value="1"/>
</dbReference>
<feature type="binding site" evidence="13">
    <location>
        <position position="171"/>
    </location>
    <ligand>
        <name>a divalent metal cation</name>
        <dbReference type="ChEBI" id="CHEBI:60240"/>
    </ligand>
</feature>
<feature type="active site" description="Proton acceptor" evidence="11">
    <location>
        <position position="136"/>
    </location>
</feature>
<dbReference type="FunFam" id="3.40.800.20:FF:000001">
    <property type="entry name" value="Histone deacetylase"/>
    <property type="match status" value="1"/>
</dbReference>
<dbReference type="Gene3D" id="3.40.800.20">
    <property type="entry name" value="Histone deacetylase domain"/>
    <property type="match status" value="1"/>
</dbReference>
<evidence type="ECO:0000256" key="6">
    <source>
        <dbReference type="ARBA" id="ARBA00023015"/>
    </source>
</evidence>
<evidence type="ECO:0000259" key="15">
    <source>
        <dbReference type="Pfam" id="PF00850"/>
    </source>
</evidence>
<dbReference type="AlphaFoldDB" id="A0A0H5R5F2"/>
<reference evidence="16" key="1">
    <citation type="submission" date="2015-04" db="EMBL/GenBank/DDBJ databases">
        <title>The genome sequence of the plant pathogenic Rhizarian Plasmodiophora brassicae reveals insights in its biotrophic life cycle and the origin of chitin synthesis.</title>
        <authorList>
            <person name="Schwelm A."/>
            <person name="Fogelqvist J."/>
            <person name="Knaust A."/>
            <person name="Julke S."/>
            <person name="Lilja T."/>
            <person name="Dhandapani V."/>
            <person name="Bonilla-Rosso G."/>
            <person name="Karlsson M."/>
            <person name="Shevchenko A."/>
            <person name="Choi S.R."/>
            <person name="Kim H.G."/>
            <person name="Park J.Y."/>
            <person name="Lim Y.P."/>
            <person name="Ludwig-Muller J."/>
            <person name="Dixelius C."/>
        </authorList>
    </citation>
    <scope>NUCLEOTIDE SEQUENCE</scope>
    <source>
        <tissue evidence="16">Potato root galls</tissue>
    </source>
</reference>
<name>A0A0H5R5F2_9EUKA</name>
<evidence type="ECO:0000256" key="11">
    <source>
        <dbReference type="PIRSR" id="PIRSR037913-1"/>
    </source>
</evidence>
<evidence type="ECO:0000256" key="7">
    <source>
        <dbReference type="ARBA" id="ARBA00023163"/>
    </source>
</evidence>
<keyword evidence="4 10" id="KW-0378">Hydrolase</keyword>
<evidence type="ECO:0000256" key="9">
    <source>
        <dbReference type="ARBA" id="ARBA00061569"/>
    </source>
</evidence>
<dbReference type="GO" id="GO:0141221">
    <property type="term" value="F:histone deacetylase activity, hydrolytic mechanism"/>
    <property type="evidence" value="ECO:0007669"/>
    <property type="project" value="UniProtKB-EC"/>
</dbReference>
<feature type="binding site" evidence="13">
    <location>
        <position position="173"/>
    </location>
    <ligand>
        <name>a divalent metal cation</name>
        <dbReference type="ChEBI" id="CHEBI:60240"/>
    </ligand>
</feature>
<dbReference type="GO" id="GO:0040029">
    <property type="term" value="P:epigenetic regulation of gene expression"/>
    <property type="evidence" value="ECO:0007669"/>
    <property type="project" value="TreeGrafter"/>
</dbReference>
<keyword evidence="8 10" id="KW-0539">Nucleus</keyword>
<evidence type="ECO:0000256" key="10">
    <source>
        <dbReference type="PIRNR" id="PIRNR037913"/>
    </source>
</evidence>
<dbReference type="InterPro" id="IPR023696">
    <property type="entry name" value="Ureohydrolase_dom_sf"/>
</dbReference>
<evidence type="ECO:0000313" key="16">
    <source>
        <dbReference type="EMBL" id="CRZ09363.1"/>
    </source>
</evidence>
<dbReference type="EMBL" id="HACM01008921">
    <property type="protein sequence ID" value="CRZ09363.1"/>
    <property type="molecule type" value="Transcribed_RNA"/>
</dbReference>